<comment type="similarity">
    <text evidence="2">Belongs to the SusD family.</text>
</comment>
<proteinExistence type="inferred from homology"/>
<comment type="subcellular location">
    <subcellularLocation>
        <location evidence="1">Cell outer membrane</location>
    </subcellularLocation>
</comment>
<evidence type="ECO:0000313" key="10">
    <source>
        <dbReference type="Proteomes" id="UP000601055"/>
    </source>
</evidence>
<name>A0A923ITA1_9SPHI</name>
<feature type="domain" description="RagB/SusD" evidence="7">
    <location>
        <begin position="357"/>
        <end position="458"/>
    </location>
</feature>
<dbReference type="Pfam" id="PF14322">
    <property type="entry name" value="SusD-like_3"/>
    <property type="match status" value="1"/>
</dbReference>
<keyword evidence="10" id="KW-1185">Reference proteome</keyword>
<evidence type="ECO:0000256" key="2">
    <source>
        <dbReference type="ARBA" id="ARBA00006275"/>
    </source>
</evidence>
<evidence type="ECO:0000313" key="9">
    <source>
        <dbReference type="EMBL" id="MBB2144495.1"/>
    </source>
</evidence>
<accession>A0A923ITA1</accession>
<evidence type="ECO:0000256" key="4">
    <source>
        <dbReference type="ARBA" id="ARBA00023136"/>
    </source>
</evidence>
<feature type="chain" id="PRO_5037180939" evidence="6">
    <location>
        <begin position="21"/>
        <end position="502"/>
    </location>
</feature>
<comment type="caution">
    <text evidence="9">The sequence shown here is derived from an EMBL/GenBank/DDBJ whole genome shotgun (WGS) entry which is preliminary data.</text>
</comment>
<organism evidence="9 10">
    <name type="scientific">Pedobacter planticolens</name>
    <dbReference type="NCBI Taxonomy" id="2679964"/>
    <lineage>
        <taxon>Bacteria</taxon>
        <taxon>Pseudomonadati</taxon>
        <taxon>Bacteroidota</taxon>
        <taxon>Sphingobacteriia</taxon>
        <taxon>Sphingobacteriales</taxon>
        <taxon>Sphingobacteriaceae</taxon>
        <taxon>Pedobacter</taxon>
    </lineage>
</organism>
<dbReference type="Proteomes" id="UP000601055">
    <property type="component" value="Unassembled WGS sequence"/>
</dbReference>
<dbReference type="InterPro" id="IPR012944">
    <property type="entry name" value="SusD_RagB_dom"/>
</dbReference>
<dbReference type="RefSeq" id="WP_182921186.1">
    <property type="nucleotide sequence ID" value="NZ_WNXD01000001.1"/>
</dbReference>
<dbReference type="EMBL" id="WNXD01000001">
    <property type="protein sequence ID" value="MBB2144495.1"/>
    <property type="molecule type" value="Genomic_DNA"/>
</dbReference>
<evidence type="ECO:0000259" key="7">
    <source>
        <dbReference type="Pfam" id="PF07980"/>
    </source>
</evidence>
<sequence>MKKYTIILLAILTLSSTGCKKFLNIVPTDALSGNNFWQTQKDVETFTNGLYAQFRSKVSGGLMTVGDLRSAPISTTDGTYGFYLANNDIYGLENFASPTATNPARTQWTIGWTFKNMTLWKPFYDIIASSNLLYKKIDEMPSGVLSASEIKKYKAEAVFMRNMCYFFLVRLYGDVPYNTDALNTKALPRTPMVEVLNKCIADMEAVKGDLPWTYSDPSLIGVRAMRGGAIALLMHMNMWAAGFDGEANKQKYYTAVKQLGVEISSSTDYALIPYTQEDNKRLFKGRTKESLFEVYQSFNNGEKFSTYANLGYVLSHYPYLGQTTFITSRGYYQKTWMDKIYSDGIPDARKDLWFENRTINNNTFQFKKFANTYVNNITVQNDDDIIIFRLSDAYLLAAEALANLGEDTDAQVYLNKVRQRASATNITSGGDQLKDDIYLERVREFMGEGQYYYDLVRTKRICDSKFCASPISVSAFNAGAWTWKIDESAFVENPGMTLNYWR</sequence>
<keyword evidence="4" id="KW-0472">Membrane</keyword>
<dbReference type="GO" id="GO:0009279">
    <property type="term" value="C:cell outer membrane"/>
    <property type="evidence" value="ECO:0007669"/>
    <property type="project" value="UniProtKB-SubCell"/>
</dbReference>
<feature type="signal peptide" evidence="6">
    <location>
        <begin position="1"/>
        <end position="20"/>
    </location>
</feature>
<dbReference type="SUPFAM" id="SSF48452">
    <property type="entry name" value="TPR-like"/>
    <property type="match status" value="1"/>
</dbReference>
<dbReference type="PROSITE" id="PS51257">
    <property type="entry name" value="PROKAR_LIPOPROTEIN"/>
    <property type="match status" value="1"/>
</dbReference>
<dbReference type="InterPro" id="IPR033985">
    <property type="entry name" value="SusD-like_N"/>
</dbReference>
<keyword evidence="3 6" id="KW-0732">Signal</keyword>
<dbReference type="Pfam" id="PF07980">
    <property type="entry name" value="SusD_RagB"/>
    <property type="match status" value="1"/>
</dbReference>
<evidence type="ECO:0000259" key="8">
    <source>
        <dbReference type="Pfam" id="PF14322"/>
    </source>
</evidence>
<reference evidence="9" key="1">
    <citation type="submission" date="2019-11" db="EMBL/GenBank/DDBJ databases">
        <title>Description of Pedobacter sp. LMG 31464T.</title>
        <authorList>
            <person name="Carlier A."/>
            <person name="Qi S."/>
            <person name="Vandamme P."/>
        </authorList>
    </citation>
    <scope>NUCLEOTIDE SEQUENCE</scope>
    <source>
        <strain evidence="9">LMG 31464</strain>
    </source>
</reference>
<evidence type="ECO:0000256" key="5">
    <source>
        <dbReference type="ARBA" id="ARBA00023237"/>
    </source>
</evidence>
<dbReference type="Gene3D" id="1.25.40.390">
    <property type="match status" value="1"/>
</dbReference>
<dbReference type="InterPro" id="IPR011990">
    <property type="entry name" value="TPR-like_helical_dom_sf"/>
</dbReference>
<feature type="domain" description="SusD-like N-terminal" evidence="8">
    <location>
        <begin position="106"/>
        <end position="232"/>
    </location>
</feature>
<keyword evidence="5" id="KW-0998">Cell outer membrane</keyword>
<evidence type="ECO:0000256" key="6">
    <source>
        <dbReference type="SAM" id="SignalP"/>
    </source>
</evidence>
<dbReference type="AlphaFoldDB" id="A0A923ITA1"/>
<protein>
    <submittedName>
        <fullName evidence="9">RagB/SusD family nutrient uptake outer membrane protein</fullName>
    </submittedName>
</protein>
<evidence type="ECO:0000256" key="1">
    <source>
        <dbReference type="ARBA" id="ARBA00004442"/>
    </source>
</evidence>
<gene>
    <name evidence="9" type="ORF">GM921_03290</name>
</gene>
<evidence type="ECO:0000256" key="3">
    <source>
        <dbReference type="ARBA" id="ARBA00022729"/>
    </source>
</evidence>